<feature type="domain" description="Reverse transcriptase" evidence="1">
    <location>
        <begin position="172"/>
        <end position="394"/>
    </location>
</feature>
<gene>
    <name evidence="2" type="ORF">pdam_00022499</name>
</gene>
<evidence type="ECO:0000313" key="2">
    <source>
        <dbReference type="EMBL" id="RMX42809.1"/>
    </source>
</evidence>
<dbReference type="PANTHER" id="PTHR33332">
    <property type="entry name" value="REVERSE TRANSCRIPTASE DOMAIN-CONTAINING PROTEIN"/>
    <property type="match status" value="1"/>
</dbReference>
<dbReference type="AlphaFoldDB" id="A0A3M6TN88"/>
<dbReference type="InterPro" id="IPR043502">
    <property type="entry name" value="DNA/RNA_pol_sf"/>
</dbReference>
<comment type="caution">
    <text evidence="2">The sequence shown here is derived from an EMBL/GenBank/DDBJ whole genome shotgun (WGS) entry which is preliminary data.</text>
</comment>
<dbReference type="PROSITE" id="PS50878">
    <property type="entry name" value="RT_POL"/>
    <property type="match status" value="1"/>
</dbReference>
<dbReference type="STRING" id="46731.A0A3M6TN88"/>
<dbReference type="SUPFAM" id="SSF56672">
    <property type="entry name" value="DNA/RNA polymerases"/>
    <property type="match status" value="1"/>
</dbReference>
<proteinExistence type="predicted"/>
<accession>A0A3M6TN88</accession>
<reference evidence="2 3" key="1">
    <citation type="journal article" date="2018" name="Sci. Rep.">
        <title>Comparative analysis of the Pocillopora damicornis genome highlights role of immune system in coral evolution.</title>
        <authorList>
            <person name="Cunning R."/>
            <person name="Bay R.A."/>
            <person name="Gillette P."/>
            <person name="Baker A.C."/>
            <person name="Traylor-Knowles N."/>
        </authorList>
    </citation>
    <scope>NUCLEOTIDE SEQUENCE [LARGE SCALE GENOMIC DNA]</scope>
    <source>
        <strain evidence="2">RSMAS</strain>
        <tissue evidence="2">Whole animal</tissue>
    </source>
</reference>
<evidence type="ECO:0000259" key="1">
    <source>
        <dbReference type="PROSITE" id="PS50878"/>
    </source>
</evidence>
<dbReference type="Pfam" id="PF00078">
    <property type="entry name" value="RVT_1"/>
    <property type="match status" value="1"/>
</dbReference>
<dbReference type="EMBL" id="RCHS01003258">
    <property type="protein sequence ID" value="RMX42809.1"/>
    <property type="molecule type" value="Genomic_DNA"/>
</dbReference>
<dbReference type="InterPro" id="IPR000477">
    <property type="entry name" value="RT_dom"/>
</dbReference>
<organism evidence="2 3">
    <name type="scientific">Pocillopora damicornis</name>
    <name type="common">Cauliflower coral</name>
    <name type="synonym">Millepora damicornis</name>
    <dbReference type="NCBI Taxonomy" id="46731"/>
    <lineage>
        <taxon>Eukaryota</taxon>
        <taxon>Metazoa</taxon>
        <taxon>Cnidaria</taxon>
        <taxon>Anthozoa</taxon>
        <taxon>Hexacorallia</taxon>
        <taxon>Scleractinia</taxon>
        <taxon>Astrocoeniina</taxon>
        <taxon>Pocilloporidae</taxon>
        <taxon>Pocillopora</taxon>
    </lineage>
</organism>
<name>A0A3M6TN88_POCDA</name>
<dbReference type="OrthoDB" id="5960351at2759"/>
<keyword evidence="3" id="KW-1185">Reference proteome</keyword>
<evidence type="ECO:0000313" key="3">
    <source>
        <dbReference type="Proteomes" id="UP000275408"/>
    </source>
</evidence>
<dbReference type="Proteomes" id="UP000275408">
    <property type="component" value="Unassembled WGS sequence"/>
</dbReference>
<protein>
    <recommendedName>
        <fullName evidence="1">Reverse transcriptase domain-containing protein</fullName>
    </recommendedName>
</protein>
<sequence>MKTPHIEELQQEKNTLRHAAHLPNAHSSTWNSFCSVQNRLKQAIRSARKSFIEKALLSNKSCEIWCLIQHILKPSPKPLCIDPDKLNVHFSTTAQRTIEAPATSLDTLADIIDGLPEIPDNISTIQPVTQRGVLECIKPLCSDSSTGADTPGKICETVAEHLSDPLTHIINNCIKGSYFPTKWKMARVSPIPKVVNPTLMNELRPILILLVLYKVFEKAVGIQMMSFAERASLLHEGLSSFRKGYSTTTALLGMRDDIQKAMDKGEVTLMVIADFSKAFDIICFRTTFLKLHKLGFTKPSLKWLLSYLCDHRQFIQIDDKSSSCQTIAFRIPLGSILGPMIFNLYVSDFKYIILGSTKCSQYADNTTLYHHTPVQDLAGGVSLMNDALCEPQLV</sequence>